<sequence length="498" mass="55588">MSLSVKHYHNSSWIDIPDYVIGAGDVPYISRNRDWTLRTESWSVGIAATIRNDANYSDVFEFLADDRIAVWDSAKLLFAGMVKSSPLDYESMVFNLEVISDLYKTNDYRIEYDTLHDVLVAGSPTEYEYRGRSYYLMPSVHYLYLMKKMFQVCGLTLDTSEVDDVVAFTCSWEADAYSGAHTADIKYKDLFVGESELYCINQKTDSYHTTIDSTIYDHSADKITFFDLIKELCGCLGFMIIPTGIDNYKLILETANYNIDPDNKYGYTLEQISGDEDLDNLGLTHQQVSEFNVLSVTDKTNMQSGSIGKGDGLSWLSKLKIAFISELTPFDINQTVPLVNAVWFAGGVIRCYCSSAHGLTVGNYVLIFGMAGMTQPNAGTVSGGGAGTLIVTSTPTSTEFWVSFDPQPDNYLEGGWVYKSAAGYVAGYKIGYLTPEFITPDPIVGNGLLNVLKNQVRSQSSNCTREEITCPYNTDINTVVENFIDLENRTSHIIQETY</sequence>
<accession>A0A6M3IYC0</accession>
<dbReference type="EMBL" id="MT141476">
    <property type="protein sequence ID" value="QJA62603.1"/>
    <property type="molecule type" value="Genomic_DNA"/>
</dbReference>
<reference evidence="1" key="1">
    <citation type="submission" date="2020-03" db="EMBL/GenBank/DDBJ databases">
        <title>The deep terrestrial virosphere.</title>
        <authorList>
            <person name="Holmfeldt K."/>
            <person name="Nilsson E."/>
            <person name="Simone D."/>
            <person name="Lopez-Fernandez M."/>
            <person name="Wu X."/>
            <person name="de Brujin I."/>
            <person name="Lundin D."/>
            <person name="Andersson A."/>
            <person name="Bertilsson S."/>
            <person name="Dopson M."/>
        </authorList>
    </citation>
    <scope>NUCLEOTIDE SEQUENCE</scope>
    <source>
        <strain evidence="1">MM415B00750</strain>
    </source>
</reference>
<evidence type="ECO:0000313" key="1">
    <source>
        <dbReference type="EMBL" id="QJA62603.1"/>
    </source>
</evidence>
<protein>
    <submittedName>
        <fullName evidence="1">Uncharacterized protein</fullName>
    </submittedName>
</protein>
<dbReference type="AlphaFoldDB" id="A0A6M3IYC0"/>
<organism evidence="1">
    <name type="scientific">viral metagenome</name>
    <dbReference type="NCBI Taxonomy" id="1070528"/>
    <lineage>
        <taxon>unclassified sequences</taxon>
        <taxon>metagenomes</taxon>
        <taxon>organismal metagenomes</taxon>
    </lineage>
</organism>
<gene>
    <name evidence="1" type="ORF">MM415B00750_0007</name>
</gene>
<proteinExistence type="predicted"/>
<name>A0A6M3IYC0_9ZZZZ</name>